<reference evidence="2 3" key="1">
    <citation type="submission" date="2018-05" db="EMBL/GenBank/DDBJ databases">
        <title>Draft genome sequence of Scytalidium lignicola DSM 105466, a ubiquitous saprotrophic fungus.</title>
        <authorList>
            <person name="Buettner E."/>
            <person name="Gebauer A.M."/>
            <person name="Hofrichter M."/>
            <person name="Liers C."/>
            <person name="Kellner H."/>
        </authorList>
    </citation>
    <scope>NUCLEOTIDE SEQUENCE [LARGE SCALE GENOMIC DNA]</scope>
    <source>
        <strain evidence="2 3">DSM 105466</strain>
    </source>
</reference>
<proteinExistence type="predicted"/>
<evidence type="ECO:0000313" key="3">
    <source>
        <dbReference type="Proteomes" id="UP000258309"/>
    </source>
</evidence>
<organism evidence="2 3">
    <name type="scientific">Scytalidium lignicola</name>
    <name type="common">Hyphomycete</name>
    <dbReference type="NCBI Taxonomy" id="5539"/>
    <lineage>
        <taxon>Eukaryota</taxon>
        <taxon>Fungi</taxon>
        <taxon>Dikarya</taxon>
        <taxon>Ascomycota</taxon>
        <taxon>Pezizomycotina</taxon>
        <taxon>Leotiomycetes</taxon>
        <taxon>Leotiomycetes incertae sedis</taxon>
        <taxon>Scytalidium</taxon>
    </lineage>
</organism>
<accession>A0A3E2HJP6</accession>
<dbReference type="Proteomes" id="UP000258309">
    <property type="component" value="Unassembled WGS sequence"/>
</dbReference>
<name>A0A3E2HJP6_SCYLI</name>
<protein>
    <recommendedName>
        <fullName evidence="4">DNase1 protein</fullName>
    </recommendedName>
</protein>
<feature type="non-terminal residue" evidence="2">
    <location>
        <position position="181"/>
    </location>
</feature>
<evidence type="ECO:0000256" key="1">
    <source>
        <dbReference type="SAM" id="SignalP"/>
    </source>
</evidence>
<keyword evidence="1" id="KW-0732">Signal</keyword>
<gene>
    <name evidence="2" type="ORF">B7463_g2841</name>
</gene>
<dbReference type="OrthoDB" id="3513524at2759"/>
<evidence type="ECO:0008006" key="4">
    <source>
        <dbReference type="Google" id="ProtNLM"/>
    </source>
</evidence>
<feature type="chain" id="PRO_5017795388" description="DNase1 protein" evidence="1">
    <location>
        <begin position="21"/>
        <end position="181"/>
    </location>
</feature>
<sequence length="181" mass="19296">MGFFSKIILATTAVASLVAANSVTFVNQDATTRTIVFTASEGYPAIPSLKLSGSGTQVQQFPEGWTGNWYSVSDGAANVPGMLGEVAFNAWNGINFFDVSAIVNPDDHNGVKEIFPKNSNTPLSGCQDFPCPNAYNLPDDIATLSTTDPDLVCLVGNLSGKRKRTATPTFPRQFVDGRVRA</sequence>
<dbReference type="OMA" id="DEWIGNA"/>
<feature type="signal peptide" evidence="1">
    <location>
        <begin position="1"/>
        <end position="20"/>
    </location>
</feature>
<dbReference type="AlphaFoldDB" id="A0A3E2HJP6"/>
<keyword evidence="3" id="KW-1185">Reference proteome</keyword>
<comment type="caution">
    <text evidence="2">The sequence shown here is derived from an EMBL/GenBank/DDBJ whole genome shotgun (WGS) entry which is preliminary data.</text>
</comment>
<dbReference type="EMBL" id="NCSJ02000035">
    <property type="protein sequence ID" value="RFU33453.1"/>
    <property type="molecule type" value="Genomic_DNA"/>
</dbReference>
<feature type="non-terminal residue" evidence="2">
    <location>
        <position position="1"/>
    </location>
</feature>
<evidence type="ECO:0000313" key="2">
    <source>
        <dbReference type="EMBL" id="RFU33453.1"/>
    </source>
</evidence>